<accession>A0A5N6DAT7</accession>
<evidence type="ECO:0000259" key="1">
    <source>
        <dbReference type="Pfam" id="PF00636"/>
    </source>
</evidence>
<dbReference type="Pfam" id="PF00636">
    <property type="entry name" value="Ribonuclease_3"/>
    <property type="match status" value="1"/>
</dbReference>
<dbReference type="InterPro" id="IPR036389">
    <property type="entry name" value="RNase_III_sf"/>
</dbReference>
<organism evidence="2 3">
    <name type="scientific">Aspergillus parasiticus</name>
    <dbReference type="NCBI Taxonomy" id="5067"/>
    <lineage>
        <taxon>Eukaryota</taxon>
        <taxon>Fungi</taxon>
        <taxon>Dikarya</taxon>
        <taxon>Ascomycota</taxon>
        <taxon>Pezizomycotina</taxon>
        <taxon>Eurotiomycetes</taxon>
        <taxon>Eurotiomycetidae</taxon>
        <taxon>Eurotiales</taxon>
        <taxon>Aspergillaceae</taxon>
        <taxon>Aspergillus</taxon>
        <taxon>Aspergillus subgen. Circumdati</taxon>
    </lineage>
</organism>
<gene>
    <name evidence="2" type="ORF">BDV34DRAFT_237094</name>
</gene>
<protein>
    <recommendedName>
        <fullName evidence="1">RNase III domain-containing protein</fullName>
    </recommendedName>
</protein>
<dbReference type="InterPro" id="IPR000999">
    <property type="entry name" value="RNase_III_dom"/>
</dbReference>
<proteinExistence type="predicted"/>
<dbReference type="GO" id="GO:0004525">
    <property type="term" value="F:ribonuclease III activity"/>
    <property type="evidence" value="ECO:0007669"/>
    <property type="project" value="InterPro"/>
</dbReference>
<keyword evidence="3" id="KW-1185">Reference proteome</keyword>
<dbReference type="Gene3D" id="1.10.1520.10">
    <property type="entry name" value="Ribonuclease III domain"/>
    <property type="match status" value="1"/>
</dbReference>
<dbReference type="AlphaFoldDB" id="A0A5N6DAT7"/>
<dbReference type="GO" id="GO:0006396">
    <property type="term" value="P:RNA processing"/>
    <property type="evidence" value="ECO:0007669"/>
    <property type="project" value="InterPro"/>
</dbReference>
<sequence length="139" mass="15432">MENATDFIECVIGYSFNDRHVAEEALQRVRNKRLAFLGDKAVALVLIESWYRSGKSCEDGCSQLQHYACNKEMVRQAKQKHINAAFQSDPSHPLSGPPSIHCAATDMEAIAGAVWIDSGRNFEAVKGVMKSLDIYLDQA</sequence>
<dbReference type="OMA" id="WIDSGRN"/>
<dbReference type="VEuPathDB" id="FungiDB:BDV34DRAFT_237094"/>
<dbReference type="SUPFAM" id="SSF69065">
    <property type="entry name" value="RNase III domain-like"/>
    <property type="match status" value="1"/>
</dbReference>
<evidence type="ECO:0000313" key="2">
    <source>
        <dbReference type="EMBL" id="KAB8202241.1"/>
    </source>
</evidence>
<feature type="domain" description="RNase III" evidence="1">
    <location>
        <begin position="33"/>
        <end position="119"/>
    </location>
</feature>
<dbReference type="EMBL" id="ML735007">
    <property type="protein sequence ID" value="KAB8202241.1"/>
    <property type="molecule type" value="Genomic_DNA"/>
</dbReference>
<evidence type="ECO:0000313" key="3">
    <source>
        <dbReference type="Proteomes" id="UP000326532"/>
    </source>
</evidence>
<reference evidence="2 3" key="1">
    <citation type="submission" date="2019-04" db="EMBL/GenBank/DDBJ databases">
        <title>Fungal friends and foes A comparative genomics study of 23 Aspergillus species from section Flavi.</title>
        <authorList>
            <consortium name="DOE Joint Genome Institute"/>
            <person name="Kjaerbolling I."/>
            <person name="Vesth T.C."/>
            <person name="Frisvad J.C."/>
            <person name="Nybo J.L."/>
            <person name="Theobald S."/>
            <person name="Kildgaard S."/>
            <person name="Petersen T.I."/>
            <person name="Kuo A."/>
            <person name="Sato A."/>
            <person name="Lyhne E.K."/>
            <person name="Kogle M.E."/>
            <person name="Wiebenga A."/>
            <person name="Kun R.S."/>
            <person name="Lubbers R.J."/>
            <person name="Makela M.R."/>
            <person name="Barry K."/>
            <person name="Chovatia M."/>
            <person name="Clum A."/>
            <person name="Daum C."/>
            <person name="Haridas S."/>
            <person name="He G."/>
            <person name="LaButti K."/>
            <person name="Lipzen A."/>
            <person name="Mondo S."/>
            <person name="Pangilinan J."/>
            <person name="Riley R."/>
            <person name="Salamov A."/>
            <person name="Simmons B.A."/>
            <person name="Magnuson J.K."/>
            <person name="Henrissat B."/>
            <person name="Mortensen U.H."/>
            <person name="Larsen T.O."/>
            <person name="De vries R.P."/>
            <person name="Grigoriev I.V."/>
            <person name="Machida M."/>
            <person name="Baker S.E."/>
            <person name="Andersen M.R."/>
        </authorList>
    </citation>
    <scope>NUCLEOTIDE SEQUENCE [LARGE SCALE GENOMIC DNA]</scope>
    <source>
        <strain evidence="2 3">CBS 117618</strain>
    </source>
</reference>
<dbReference type="Proteomes" id="UP000326532">
    <property type="component" value="Unassembled WGS sequence"/>
</dbReference>
<name>A0A5N6DAT7_ASPPA</name>